<evidence type="ECO:0000313" key="1">
    <source>
        <dbReference type="EMBL" id="GMU04669.1"/>
    </source>
</evidence>
<accession>A0ABQ6QKX7</accession>
<dbReference type="CDD" id="cd19166">
    <property type="entry name" value="HemeO-bac"/>
    <property type="match status" value="1"/>
</dbReference>
<dbReference type="InterPro" id="IPR016053">
    <property type="entry name" value="Haem_Oase-like"/>
</dbReference>
<evidence type="ECO:0000313" key="2">
    <source>
        <dbReference type="Proteomes" id="UP001342631"/>
    </source>
</evidence>
<dbReference type="SUPFAM" id="SSF48613">
    <property type="entry name" value="Heme oxygenase-like"/>
    <property type="match status" value="1"/>
</dbReference>
<name>A0ABQ6QKX7_9BACT</name>
<proteinExistence type="predicted"/>
<comment type="caution">
    <text evidence="1">The sequence shown here is derived from an EMBL/GenBank/DDBJ whole genome shotgun (WGS) entry which is preliminary data.</text>
</comment>
<sequence>MALLQRLKTETRPHHERTEGVVRLMDARLTPADYQRHLEDFHGLYAPLEALLAGPLSALEPALDLEARWKTPLLEADLRAMGHDTASLARLPRASPLPALPGLAEALGCAYVLEGSTLGGQLILRHLTRHFGPDARVGSFAFFRAYGDRVGPMWRAFGDAVTRASERAASESFDAAVVQGARDTFDTFAAWLMREHDVPVRL</sequence>
<protein>
    <submittedName>
        <fullName evidence="1">Biliverdin-producing heme oxygenase</fullName>
    </submittedName>
</protein>
<dbReference type="Gene3D" id="1.20.910.10">
    <property type="entry name" value="Heme oxygenase-like"/>
    <property type="match status" value="1"/>
</dbReference>
<dbReference type="Proteomes" id="UP001342631">
    <property type="component" value="Unassembled WGS sequence"/>
</dbReference>
<dbReference type="Pfam" id="PF01126">
    <property type="entry name" value="Heme_oxygenase"/>
    <property type="match status" value="1"/>
</dbReference>
<gene>
    <name evidence="1" type="ORF">ASNO1_09210</name>
</gene>
<organism evidence="1 2">
    <name type="scientific">Corallococcus caeni</name>
    <dbReference type="NCBI Taxonomy" id="3082388"/>
    <lineage>
        <taxon>Bacteria</taxon>
        <taxon>Pseudomonadati</taxon>
        <taxon>Myxococcota</taxon>
        <taxon>Myxococcia</taxon>
        <taxon>Myxococcales</taxon>
        <taxon>Cystobacterineae</taxon>
        <taxon>Myxococcaceae</taxon>
        <taxon>Corallococcus</taxon>
    </lineage>
</organism>
<keyword evidence="2" id="KW-1185">Reference proteome</keyword>
<dbReference type="InterPro" id="IPR016084">
    <property type="entry name" value="Haem_Oase-like_multi-hlx"/>
</dbReference>
<dbReference type="RefSeq" id="WP_338274778.1">
    <property type="nucleotide sequence ID" value="NZ_BTTX01000001.1"/>
</dbReference>
<dbReference type="EMBL" id="BTTX01000001">
    <property type="protein sequence ID" value="GMU04669.1"/>
    <property type="molecule type" value="Genomic_DNA"/>
</dbReference>
<reference evidence="1 2" key="1">
    <citation type="journal article" date="2024" name="Arch. Microbiol.">
        <title>Corallococcus caeni sp. nov., a novel myxobacterium isolated from activated sludge.</title>
        <authorList>
            <person name="Tomita S."/>
            <person name="Nakai R."/>
            <person name="Kuroda K."/>
            <person name="Kurashita H."/>
            <person name="Hatamoto M."/>
            <person name="Yamaguchi T."/>
            <person name="Narihiro T."/>
        </authorList>
    </citation>
    <scope>NUCLEOTIDE SEQUENCE [LARGE SCALE GENOMIC DNA]</scope>
    <source>
        <strain evidence="1 2">NO1</strain>
    </source>
</reference>